<evidence type="ECO:0000313" key="1">
    <source>
        <dbReference type="EMBL" id="GFR82553.1"/>
    </source>
</evidence>
<protein>
    <submittedName>
        <fullName evidence="1">Usherin</fullName>
    </submittedName>
</protein>
<dbReference type="Gene3D" id="2.60.120.260">
    <property type="entry name" value="Galactose-binding domain-like"/>
    <property type="match status" value="1"/>
</dbReference>
<proteinExistence type="predicted"/>
<dbReference type="EMBL" id="BMAT01008337">
    <property type="protein sequence ID" value="GFR82553.1"/>
    <property type="molecule type" value="Genomic_DNA"/>
</dbReference>
<dbReference type="SUPFAM" id="SSF49899">
    <property type="entry name" value="Concanavalin A-like lectins/glucanases"/>
    <property type="match status" value="1"/>
</dbReference>
<organism evidence="1 2">
    <name type="scientific">Elysia marginata</name>
    <dbReference type="NCBI Taxonomy" id="1093978"/>
    <lineage>
        <taxon>Eukaryota</taxon>
        <taxon>Metazoa</taxon>
        <taxon>Spiralia</taxon>
        <taxon>Lophotrochozoa</taxon>
        <taxon>Mollusca</taxon>
        <taxon>Gastropoda</taxon>
        <taxon>Heterobranchia</taxon>
        <taxon>Euthyneura</taxon>
        <taxon>Panpulmonata</taxon>
        <taxon>Sacoglossa</taxon>
        <taxon>Placobranchoidea</taxon>
        <taxon>Plakobranchidae</taxon>
        <taxon>Elysia</taxon>
    </lineage>
</organism>
<gene>
    <name evidence="1" type="ORF">ElyMa_004101300</name>
</gene>
<dbReference type="AlphaFoldDB" id="A0AAV4G9T3"/>
<dbReference type="Pfam" id="PF13385">
    <property type="entry name" value="Laminin_G_3"/>
    <property type="match status" value="1"/>
</dbReference>
<accession>A0AAV4G9T3</accession>
<comment type="caution">
    <text evidence="1">The sequence shown here is derived from an EMBL/GenBank/DDBJ whole genome shotgun (WGS) entry which is preliminary data.</text>
</comment>
<sequence>MAEVLGSLSKTLLWTVLEKLSVTSDPLFSFQVGTAGVRLVYGTTGDSAPLVFSADVNIPRANWTHITLQVHNVAANIYINGPGEDLTPTVSSTLLRPVADGTGSYRVGQSGDGSNQFIGRVQDLNFYSLALSNREIVQIYSGEFPGVRIQSACRCQSIYPRIKPGDTTVCIKNGGVATTTDTAPRLSRNAHPLEYLNDGNSNSMWISSYLNEVEIEVDLGDEFQVTIKYLFVSESTRGQVDAEVVSCRNPRIVRESTAMAIVQWTLVVKYYGSLLDP</sequence>
<dbReference type="Gene3D" id="2.60.120.200">
    <property type="match status" value="1"/>
</dbReference>
<keyword evidence="2" id="KW-1185">Reference proteome</keyword>
<dbReference type="Proteomes" id="UP000762676">
    <property type="component" value="Unassembled WGS sequence"/>
</dbReference>
<name>A0AAV4G9T3_9GAST</name>
<evidence type="ECO:0000313" key="2">
    <source>
        <dbReference type="Proteomes" id="UP000762676"/>
    </source>
</evidence>
<dbReference type="InterPro" id="IPR013320">
    <property type="entry name" value="ConA-like_dom_sf"/>
</dbReference>
<reference evidence="1 2" key="1">
    <citation type="journal article" date="2021" name="Elife">
        <title>Chloroplast acquisition without the gene transfer in kleptoplastic sea slugs, Plakobranchus ocellatus.</title>
        <authorList>
            <person name="Maeda T."/>
            <person name="Takahashi S."/>
            <person name="Yoshida T."/>
            <person name="Shimamura S."/>
            <person name="Takaki Y."/>
            <person name="Nagai Y."/>
            <person name="Toyoda A."/>
            <person name="Suzuki Y."/>
            <person name="Arimoto A."/>
            <person name="Ishii H."/>
            <person name="Satoh N."/>
            <person name="Nishiyama T."/>
            <person name="Hasebe M."/>
            <person name="Maruyama T."/>
            <person name="Minagawa J."/>
            <person name="Obokata J."/>
            <person name="Shigenobu S."/>
        </authorList>
    </citation>
    <scope>NUCLEOTIDE SEQUENCE [LARGE SCALE GENOMIC DNA]</scope>
</reference>